<proteinExistence type="predicted"/>
<feature type="compositionally biased region" description="Polar residues" evidence="1">
    <location>
        <begin position="86"/>
        <end position="96"/>
    </location>
</feature>
<feature type="region of interest" description="Disordered" evidence="1">
    <location>
        <begin position="65"/>
        <end position="96"/>
    </location>
</feature>
<sequence length="96" mass="10433">MTRPRHQLNLLLGGVAVDLPKAQKPLLDTQNKTEVPCVKQESNGSAATLGKLTLLLDRAASELSEAKEVPQQKTGGPWIKQERRGATTSLETFGIR</sequence>
<evidence type="ECO:0000256" key="1">
    <source>
        <dbReference type="SAM" id="MobiDB-lite"/>
    </source>
</evidence>
<dbReference type="AlphaFoldDB" id="A0A9Q1APT2"/>
<gene>
    <name evidence="2" type="ORF">JRQ81_012162</name>
</gene>
<comment type="caution">
    <text evidence="2">The sequence shown here is derived from an EMBL/GenBank/DDBJ whole genome shotgun (WGS) entry which is preliminary data.</text>
</comment>
<evidence type="ECO:0000313" key="2">
    <source>
        <dbReference type="EMBL" id="KAJ7303226.1"/>
    </source>
</evidence>
<dbReference type="Proteomes" id="UP001142489">
    <property type="component" value="Unassembled WGS sequence"/>
</dbReference>
<protein>
    <submittedName>
        <fullName evidence="2">Uncharacterized protein</fullName>
    </submittedName>
</protein>
<accession>A0A9Q1APT2</accession>
<keyword evidence="3" id="KW-1185">Reference proteome</keyword>
<dbReference type="EMBL" id="JAPFRF010000024">
    <property type="protein sequence ID" value="KAJ7303226.1"/>
    <property type="molecule type" value="Genomic_DNA"/>
</dbReference>
<evidence type="ECO:0000313" key="3">
    <source>
        <dbReference type="Proteomes" id="UP001142489"/>
    </source>
</evidence>
<name>A0A9Q1APT2_9SAUR</name>
<organism evidence="2 3">
    <name type="scientific">Phrynocephalus forsythii</name>
    <dbReference type="NCBI Taxonomy" id="171643"/>
    <lineage>
        <taxon>Eukaryota</taxon>
        <taxon>Metazoa</taxon>
        <taxon>Chordata</taxon>
        <taxon>Craniata</taxon>
        <taxon>Vertebrata</taxon>
        <taxon>Euteleostomi</taxon>
        <taxon>Lepidosauria</taxon>
        <taxon>Squamata</taxon>
        <taxon>Bifurcata</taxon>
        <taxon>Unidentata</taxon>
        <taxon>Episquamata</taxon>
        <taxon>Toxicofera</taxon>
        <taxon>Iguania</taxon>
        <taxon>Acrodonta</taxon>
        <taxon>Agamidae</taxon>
        <taxon>Agaminae</taxon>
        <taxon>Phrynocephalus</taxon>
    </lineage>
</organism>
<reference evidence="2" key="1">
    <citation type="journal article" date="2023" name="DNA Res.">
        <title>Chromosome-level genome assembly of Phrynocephalus forsythii using third-generation DNA sequencing and Hi-C analysis.</title>
        <authorList>
            <person name="Qi Y."/>
            <person name="Zhao W."/>
            <person name="Zhao Y."/>
            <person name="Niu C."/>
            <person name="Cao S."/>
            <person name="Zhang Y."/>
        </authorList>
    </citation>
    <scope>NUCLEOTIDE SEQUENCE</scope>
    <source>
        <tissue evidence="2">Muscle</tissue>
    </source>
</reference>